<dbReference type="SUPFAM" id="SSF56112">
    <property type="entry name" value="Protein kinase-like (PK-like)"/>
    <property type="match status" value="1"/>
</dbReference>
<dbReference type="Pfam" id="PF14244">
    <property type="entry name" value="Retrotran_gag_3"/>
    <property type="match status" value="1"/>
</dbReference>
<dbReference type="InterPro" id="IPR011009">
    <property type="entry name" value="Kinase-like_dom_sf"/>
</dbReference>
<dbReference type="EMBL" id="JAAGAX010000010">
    <property type="protein sequence ID" value="KAF2301203.1"/>
    <property type="molecule type" value="Genomic_DNA"/>
</dbReference>
<feature type="compositionally biased region" description="Polar residues" evidence="1">
    <location>
        <begin position="42"/>
        <end position="52"/>
    </location>
</feature>
<reference evidence="4 5" key="1">
    <citation type="journal article" date="2020" name="Mol. Plant">
        <title>The Chromosome-Based Rubber Tree Genome Provides New Insights into Spurge Genome Evolution and Rubber Biosynthesis.</title>
        <authorList>
            <person name="Liu J."/>
            <person name="Shi C."/>
            <person name="Shi C.C."/>
            <person name="Li W."/>
            <person name="Zhang Q.J."/>
            <person name="Zhang Y."/>
            <person name="Li K."/>
            <person name="Lu H.F."/>
            <person name="Shi C."/>
            <person name="Zhu S.T."/>
            <person name="Xiao Z.Y."/>
            <person name="Nan H."/>
            <person name="Yue Y."/>
            <person name="Zhu X.G."/>
            <person name="Wu Y."/>
            <person name="Hong X.N."/>
            <person name="Fan G.Y."/>
            <person name="Tong Y."/>
            <person name="Zhang D."/>
            <person name="Mao C.L."/>
            <person name="Liu Y.L."/>
            <person name="Hao S.J."/>
            <person name="Liu W.Q."/>
            <person name="Lv M.Q."/>
            <person name="Zhang H.B."/>
            <person name="Liu Y."/>
            <person name="Hu-Tang G.R."/>
            <person name="Wang J.P."/>
            <person name="Wang J.H."/>
            <person name="Sun Y.H."/>
            <person name="Ni S.B."/>
            <person name="Chen W.B."/>
            <person name="Zhang X.C."/>
            <person name="Jiao Y.N."/>
            <person name="Eichler E.E."/>
            <person name="Li G.H."/>
            <person name="Liu X."/>
            <person name="Gao L.Z."/>
        </authorList>
    </citation>
    <scope>NUCLEOTIDE SEQUENCE [LARGE SCALE GENOMIC DNA]</scope>
    <source>
        <strain evidence="5">cv. GT1</strain>
        <tissue evidence="4">Leaf</tissue>
    </source>
</reference>
<sequence length="419" mass="45683">MASLSFLSCPALFLSLWVVVLLISPSHSLTPIKTTATKNDTGSAVVYSNGTRPTSPTPSVVTSNGTPATSPTPSVLISNGTRPTSPTPSVLISNGTPATSPTPSVLISNGTRPTSPTPSVLISNGTPATGAVPYITPINSTTSDGTPTTSTVPYITPTNTTNSSSDGTTTSEEDDYLLLPIVKQKAEENQLTELVDKCTNMQQFIEEAVKMIRIAILCLHNDPTKRPSMSNVVKILEGVKTVEAVSDYGFLTYTVVEAPPKVVMEDNYPKWRRAMINALRVKNKTCFIDGSLPRPTESSKDYVDWEKNNSMALSSLFNSLHSSLHDNVAYYDTIREVWKDLEECLLQGNAPRYQLRMEIVNTQQQNLSVAQYYTKLKGLWDELGSYSEVPPCSCGSAMVFAIEKEKENFLQILMGLHDR</sequence>
<keyword evidence="2" id="KW-0732">Signal</keyword>
<feature type="domain" description="Retrotransposon Copia-like N-terminal" evidence="3">
    <location>
        <begin position="265"/>
        <end position="295"/>
    </location>
</feature>
<dbReference type="Gene3D" id="1.10.510.10">
    <property type="entry name" value="Transferase(Phosphotransferase) domain 1"/>
    <property type="match status" value="1"/>
</dbReference>
<dbReference type="PANTHER" id="PTHR37610:SF97">
    <property type="entry name" value="RETROTRANSPOSON GAG DOMAIN-CONTAINING PROTEIN"/>
    <property type="match status" value="1"/>
</dbReference>
<evidence type="ECO:0000313" key="5">
    <source>
        <dbReference type="Proteomes" id="UP000467840"/>
    </source>
</evidence>
<feature type="chain" id="PRO_5025463675" description="Retrotransposon Copia-like N-terminal domain-containing protein" evidence="2">
    <location>
        <begin position="29"/>
        <end position="419"/>
    </location>
</feature>
<dbReference type="AlphaFoldDB" id="A0A6A6LM44"/>
<evidence type="ECO:0000256" key="1">
    <source>
        <dbReference type="SAM" id="MobiDB-lite"/>
    </source>
</evidence>
<feature type="compositionally biased region" description="Polar residues" evidence="1">
    <location>
        <begin position="64"/>
        <end position="120"/>
    </location>
</feature>
<organism evidence="4 5">
    <name type="scientific">Hevea brasiliensis</name>
    <name type="common">Para rubber tree</name>
    <name type="synonym">Siphonia brasiliensis</name>
    <dbReference type="NCBI Taxonomy" id="3981"/>
    <lineage>
        <taxon>Eukaryota</taxon>
        <taxon>Viridiplantae</taxon>
        <taxon>Streptophyta</taxon>
        <taxon>Embryophyta</taxon>
        <taxon>Tracheophyta</taxon>
        <taxon>Spermatophyta</taxon>
        <taxon>Magnoliopsida</taxon>
        <taxon>eudicotyledons</taxon>
        <taxon>Gunneridae</taxon>
        <taxon>Pentapetalae</taxon>
        <taxon>rosids</taxon>
        <taxon>fabids</taxon>
        <taxon>Malpighiales</taxon>
        <taxon>Euphorbiaceae</taxon>
        <taxon>Crotonoideae</taxon>
        <taxon>Micrandreae</taxon>
        <taxon>Hevea</taxon>
    </lineage>
</organism>
<feature type="signal peptide" evidence="2">
    <location>
        <begin position="1"/>
        <end position="28"/>
    </location>
</feature>
<feature type="region of interest" description="Disordered" evidence="1">
    <location>
        <begin position="137"/>
        <end position="171"/>
    </location>
</feature>
<evidence type="ECO:0000256" key="2">
    <source>
        <dbReference type="SAM" id="SignalP"/>
    </source>
</evidence>
<keyword evidence="5" id="KW-1185">Reference proteome</keyword>
<name>A0A6A6LM44_HEVBR</name>
<evidence type="ECO:0000259" key="3">
    <source>
        <dbReference type="Pfam" id="PF14244"/>
    </source>
</evidence>
<comment type="caution">
    <text evidence="4">The sequence shown here is derived from an EMBL/GenBank/DDBJ whole genome shotgun (WGS) entry which is preliminary data.</text>
</comment>
<evidence type="ECO:0000313" key="4">
    <source>
        <dbReference type="EMBL" id="KAF2301203.1"/>
    </source>
</evidence>
<feature type="region of interest" description="Disordered" evidence="1">
    <location>
        <begin position="42"/>
        <end position="120"/>
    </location>
</feature>
<accession>A0A6A6LM44</accession>
<gene>
    <name evidence="4" type="ORF">GH714_020801</name>
</gene>
<proteinExistence type="predicted"/>
<dbReference type="Proteomes" id="UP000467840">
    <property type="component" value="Chromosome 4"/>
</dbReference>
<protein>
    <recommendedName>
        <fullName evidence="3">Retrotransposon Copia-like N-terminal domain-containing protein</fullName>
    </recommendedName>
</protein>
<feature type="compositionally biased region" description="Low complexity" evidence="1">
    <location>
        <begin position="140"/>
        <end position="170"/>
    </location>
</feature>
<feature type="compositionally biased region" description="Low complexity" evidence="1">
    <location>
        <begin position="53"/>
        <end position="63"/>
    </location>
</feature>
<dbReference type="PANTHER" id="PTHR37610">
    <property type="entry name" value="CCHC-TYPE DOMAIN-CONTAINING PROTEIN"/>
    <property type="match status" value="1"/>
</dbReference>
<dbReference type="InterPro" id="IPR029472">
    <property type="entry name" value="Copia-like_N"/>
</dbReference>